<comment type="caution">
    <text evidence="2">The sequence shown here is derived from an EMBL/GenBank/DDBJ whole genome shotgun (WGS) entry which is preliminary data.</text>
</comment>
<feature type="compositionally biased region" description="Polar residues" evidence="1">
    <location>
        <begin position="123"/>
        <end position="152"/>
    </location>
</feature>
<dbReference type="EMBL" id="WSZM01000452">
    <property type="protein sequence ID" value="KAF4032901.1"/>
    <property type="molecule type" value="Genomic_DNA"/>
</dbReference>
<proteinExistence type="predicted"/>
<feature type="compositionally biased region" description="Low complexity" evidence="1">
    <location>
        <begin position="112"/>
        <end position="122"/>
    </location>
</feature>
<accession>A0A833WPD5</accession>
<protein>
    <submittedName>
        <fullName evidence="2">Uncharacterized protein</fullName>
    </submittedName>
</protein>
<dbReference type="AlphaFoldDB" id="A0A833WPD5"/>
<reference evidence="2" key="1">
    <citation type="submission" date="2020-04" db="EMBL/GenBank/DDBJ databases">
        <title>Hybrid Assembly of Korean Phytophthora infestans isolates.</title>
        <authorList>
            <person name="Prokchorchik M."/>
            <person name="Lee Y."/>
            <person name="Seo J."/>
            <person name="Cho J.-H."/>
            <person name="Park Y.-E."/>
            <person name="Jang D.-C."/>
            <person name="Im J.-S."/>
            <person name="Choi J.-G."/>
            <person name="Park H.-J."/>
            <person name="Lee G.-B."/>
            <person name="Lee Y.-G."/>
            <person name="Hong S.-Y."/>
            <person name="Cho K."/>
            <person name="Sohn K.H."/>
        </authorList>
    </citation>
    <scope>NUCLEOTIDE SEQUENCE</scope>
    <source>
        <strain evidence="2">KR_1_A1</strain>
    </source>
</reference>
<gene>
    <name evidence="2" type="ORF">GN244_ATG15213</name>
</gene>
<organism evidence="2 3">
    <name type="scientific">Phytophthora infestans</name>
    <name type="common">Potato late blight agent</name>
    <name type="synonym">Botrytis infestans</name>
    <dbReference type="NCBI Taxonomy" id="4787"/>
    <lineage>
        <taxon>Eukaryota</taxon>
        <taxon>Sar</taxon>
        <taxon>Stramenopiles</taxon>
        <taxon>Oomycota</taxon>
        <taxon>Peronosporomycetes</taxon>
        <taxon>Peronosporales</taxon>
        <taxon>Peronosporaceae</taxon>
        <taxon>Phytophthora</taxon>
    </lineage>
</organism>
<feature type="compositionally biased region" description="Basic residues" evidence="1">
    <location>
        <begin position="71"/>
        <end position="111"/>
    </location>
</feature>
<feature type="region of interest" description="Disordered" evidence="1">
    <location>
        <begin position="1"/>
        <end position="159"/>
    </location>
</feature>
<evidence type="ECO:0000313" key="2">
    <source>
        <dbReference type="EMBL" id="KAF4032901.1"/>
    </source>
</evidence>
<evidence type="ECO:0000313" key="3">
    <source>
        <dbReference type="Proteomes" id="UP000602510"/>
    </source>
</evidence>
<evidence type="ECO:0000256" key="1">
    <source>
        <dbReference type="SAM" id="MobiDB-lite"/>
    </source>
</evidence>
<feature type="compositionally biased region" description="Low complexity" evidence="1">
    <location>
        <begin position="44"/>
        <end position="66"/>
    </location>
</feature>
<sequence length="221" mass="24361">MTITLTGDPSLRPFQIQSTQRAHGLGLASGMPRRHARAPKRSNEASVCEASSSSDSDSAAEASRSSLHQRAPTRKKKRPSTHISRRRSRSGGKLPKRRKGDQKKRRSRSHSRGMSSDVSGSDAISTNDSPESSGASESDTTSGNNATVSNRGSGDGGIVTRDDLVHVSKIDVKMFDDWKTREAYLRKYSRRTHHVCVPITSWAQSETVSHYYDAYHCNLVY</sequence>
<dbReference type="Proteomes" id="UP000602510">
    <property type="component" value="Unassembled WGS sequence"/>
</dbReference>
<name>A0A833WPD5_PHYIN</name>
<keyword evidence="3" id="KW-1185">Reference proteome</keyword>